<evidence type="ECO:0000313" key="4">
    <source>
        <dbReference type="Proteomes" id="UP000662783"/>
    </source>
</evidence>
<dbReference type="RefSeq" id="WP_205722918.1">
    <property type="nucleotide sequence ID" value="NZ_CP070608.1"/>
</dbReference>
<gene>
    <name evidence="3" type="ORF">JR347_04825</name>
</gene>
<accession>A0A974WI96</accession>
<evidence type="ECO:0000259" key="2">
    <source>
        <dbReference type="Pfam" id="PF00535"/>
    </source>
</evidence>
<dbReference type="Proteomes" id="UP000662783">
    <property type="component" value="Chromosome"/>
</dbReference>
<dbReference type="InterPro" id="IPR029044">
    <property type="entry name" value="Nucleotide-diphossugar_trans"/>
</dbReference>
<dbReference type="KEGG" id="fuv:JR347_04825"/>
<dbReference type="PANTHER" id="PTHR43179">
    <property type="entry name" value="RHAMNOSYLTRANSFERASE WBBL"/>
    <property type="match status" value="1"/>
</dbReference>
<name>A0A974WI96_9BACT</name>
<dbReference type="Gene3D" id="3.90.550.10">
    <property type="entry name" value="Spore Coat Polysaccharide Biosynthesis Protein SpsA, Chain A"/>
    <property type="match status" value="1"/>
</dbReference>
<protein>
    <submittedName>
        <fullName evidence="3">Glycosyltransferase</fullName>
    </submittedName>
</protein>
<proteinExistence type="predicted"/>
<feature type="domain" description="Glycosyltransferase 2-like" evidence="2">
    <location>
        <begin position="5"/>
        <end position="98"/>
    </location>
</feature>
<reference evidence="3" key="1">
    <citation type="submission" date="2021-02" db="EMBL/GenBank/DDBJ databases">
        <title>Fulvivirga sp. S481 isolated from sea water.</title>
        <authorList>
            <person name="Bae S.S."/>
            <person name="Baek K."/>
        </authorList>
    </citation>
    <scope>NUCLEOTIDE SEQUENCE</scope>
    <source>
        <strain evidence="3">S481</strain>
    </source>
</reference>
<organism evidence="3 4">
    <name type="scientific">Fulvivirga lutea</name>
    <dbReference type="NCBI Taxonomy" id="2810512"/>
    <lineage>
        <taxon>Bacteria</taxon>
        <taxon>Pseudomonadati</taxon>
        <taxon>Bacteroidota</taxon>
        <taxon>Cytophagia</taxon>
        <taxon>Cytophagales</taxon>
        <taxon>Fulvivirgaceae</taxon>
        <taxon>Fulvivirga</taxon>
    </lineage>
</organism>
<dbReference type="EMBL" id="CP070608">
    <property type="protein sequence ID" value="QSE98404.1"/>
    <property type="molecule type" value="Genomic_DNA"/>
</dbReference>
<evidence type="ECO:0000256" key="1">
    <source>
        <dbReference type="SAM" id="Coils"/>
    </source>
</evidence>
<evidence type="ECO:0000313" key="3">
    <source>
        <dbReference type="EMBL" id="QSE98404.1"/>
    </source>
</evidence>
<feature type="coiled-coil region" evidence="1">
    <location>
        <begin position="253"/>
        <end position="280"/>
    </location>
</feature>
<keyword evidence="1" id="KW-0175">Coiled coil</keyword>
<dbReference type="Pfam" id="PF00535">
    <property type="entry name" value="Glycos_transf_2"/>
    <property type="match status" value="1"/>
</dbReference>
<dbReference type="PANTHER" id="PTHR43179:SF7">
    <property type="entry name" value="RHAMNOSYLTRANSFERASE WBBL"/>
    <property type="match status" value="1"/>
</dbReference>
<sequence>MYILAVTTYNRLSFLKNLLDSFCENINSEWQLIIADDGSTDGTLEYLGKLHIPKVSVTIIKNNRKGIHYQFNTIIKELENIDFDYCFKCDDDIEFIRPGWEDIYINAIQESGYHHLCHFDTSWRPEKNLIPPVKKDPLISHCEGKDVQGSFFTLTPKVIKKVGYMDVENFGFRGVGHIDYTLRACRAGFNDINHPFDVQVSNEYITHQNADYKSAMNLHIQNALEDDTDTQRKYELIKDQSRIYVGYNENNKVLNTELERDLLLKRLDTLENEKRWYEATYGHQPRWFIRLGKALYFIRNLFKN</sequence>
<dbReference type="SUPFAM" id="SSF53448">
    <property type="entry name" value="Nucleotide-diphospho-sugar transferases"/>
    <property type="match status" value="1"/>
</dbReference>
<dbReference type="InterPro" id="IPR001173">
    <property type="entry name" value="Glyco_trans_2-like"/>
</dbReference>
<keyword evidence="4" id="KW-1185">Reference proteome</keyword>
<dbReference type="AlphaFoldDB" id="A0A974WI96"/>